<organism evidence="1 2">
    <name type="scientific">Pichia membranifaciens</name>
    <dbReference type="NCBI Taxonomy" id="4926"/>
    <lineage>
        <taxon>Eukaryota</taxon>
        <taxon>Fungi</taxon>
        <taxon>Dikarya</taxon>
        <taxon>Ascomycota</taxon>
        <taxon>Saccharomycotina</taxon>
        <taxon>Pichiomycetes</taxon>
        <taxon>Pichiales</taxon>
        <taxon>Pichiaceae</taxon>
        <taxon>Pichia</taxon>
    </lineage>
</organism>
<dbReference type="Proteomes" id="UP000186136">
    <property type="component" value="Unassembled WGS sequence"/>
</dbReference>
<proteinExistence type="predicted"/>
<evidence type="ECO:0000313" key="2">
    <source>
        <dbReference type="Proteomes" id="UP000186136"/>
    </source>
</evidence>
<reference evidence="1 2" key="1">
    <citation type="submission" date="2016-08" db="EMBL/GenBank/DDBJ databases">
        <title>Whole genome shotgun sequence of Pichia membranifaciens KS47-1.</title>
        <authorList>
            <person name="Konishi M."/>
            <person name="Ishida M."/>
            <person name="Arakawa T."/>
            <person name="Kato Y."/>
            <person name="Horiuchi J."/>
        </authorList>
    </citation>
    <scope>NUCLEOTIDE SEQUENCE [LARGE SCALE GENOMIC DNA]</scope>
    <source>
        <strain evidence="1 2">KS47-1</strain>
    </source>
</reference>
<keyword evidence="2" id="KW-1185">Reference proteome</keyword>
<protein>
    <submittedName>
        <fullName evidence="1">Uncharacterized protein</fullName>
    </submittedName>
</protein>
<evidence type="ECO:0000313" key="1">
    <source>
        <dbReference type="EMBL" id="GAV29138.1"/>
    </source>
</evidence>
<name>A0A1Q2YHW2_9ASCO</name>
<dbReference type="AlphaFoldDB" id="A0A1Q2YHW2"/>
<dbReference type="EMBL" id="BDGI01000102">
    <property type="protein sequence ID" value="GAV29138.1"/>
    <property type="molecule type" value="Genomic_DNA"/>
</dbReference>
<gene>
    <name evidence="1" type="ORF">PMKS-002618</name>
</gene>
<accession>A0A1Q2YHW2</accession>
<comment type="caution">
    <text evidence="1">The sequence shown here is derived from an EMBL/GenBank/DDBJ whole genome shotgun (WGS) entry which is preliminary data.</text>
</comment>
<sequence length="73" mass="7578">MASSLSFNLQSRFVGVDATDIHDSVNFSLGEYTGIGGVIVPGKVSNVLSPTAQVSLISPETIFEFGSDGVISD</sequence>